<name>A0A6F8ZJH1_9FIRM</name>
<dbReference type="CDD" id="cd03814">
    <property type="entry name" value="GT4-like"/>
    <property type="match status" value="1"/>
</dbReference>
<dbReference type="GO" id="GO:0016757">
    <property type="term" value="F:glycosyltransferase activity"/>
    <property type="evidence" value="ECO:0007669"/>
    <property type="project" value="UniProtKB-KW"/>
</dbReference>
<dbReference type="AlphaFoldDB" id="A0A6F8ZJH1"/>
<dbReference type="Pfam" id="PF00534">
    <property type="entry name" value="Glycos_transf_1"/>
    <property type="match status" value="1"/>
</dbReference>
<protein>
    <submittedName>
        <fullName evidence="3">GDP-mannose-dependent alpha-mannosyltransferase</fullName>
        <ecNumber evidence="3">2.4.1.-</ecNumber>
    </submittedName>
</protein>
<dbReference type="Gene3D" id="3.40.50.2000">
    <property type="entry name" value="Glycogen Phosphorylase B"/>
    <property type="match status" value="2"/>
</dbReference>
<dbReference type="Pfam" id="PF13439">
    <property type="entry name" value="Glyco_transf_4"/>
    <property type="match status" value="1"/>
</dbReference>
<dbReference type="SUPFAM" id="SSF53756">
    <property type="entry name" value="UDP-Glycosyltransferase/glycogen phosphorylase"/>
    <property type="match status" value="1"/>
</dbReference>
<dbReference type="InterPro" id="IPR028098">
    <property type="entry name" value="Glyco_trans_4-like_N"/>
</dbReference>
<organism evidence="3 4">
    <name type="scientific">Candidatus Hydrogenisulfobacillus filiaventi</name>
    <dbReference type="NCBI Taxonomy" id="2707344"/>
    <lineage>
        <taxon>Bacteria</taxon>
        <taxon>Bacillati</taxon>
        <taxon>Bacillota</taxon>
        <taxon>Clostridia</taxon>
        <taxon>Eubacteriales</taxon>
        <taxon>Clostridiales Family XVII. Incertae Sedis</taxon>
        <taxon>Candidatus Hydrogenisulfobacillus</taxon>
    </lineage>
</organism>
<sequence length="382" mass="42108">MRIAYVTETWWPSTDGVVTRLTATVRQLRRWGHDLLIIAPAGGAPEFEGIPVRSVPNVRVSFIYGGKPWGLPVPRVGRYLDAFRPDVVHAVNPFVVGIAGVLHASRRGWPLVASYHTNIAQYADFYHLGFTKPAIWAILRALHNRAQVNLTPSQAVKADIEAHGIRRVRVWQRGVDVDLFHPRRADPVWRRRVARRPDRPLVLYVGRLAAEKHIERLRALFEEGLDVNLVLVGEGPDREHLEWVFRGLPVAFTGVLHGLDLARAYASADVFVFPSTTETLGLVVLEAMASGLPVAVAETGPAHELLDGSGAGFLFDAGNGAALARAVRTLLDPVRRREMGQAARREAEARGWAEPTRQLVEVYEEVRRLGAAPAARGAVVGP</sequence>
<feature type="domain" description="Glycosyltransferase subfamily 4-like N-terminal" evidence="2">
    <location>
        <begin position="15"/>
        <end position="178"/>
    </location>
</feature>
<dbReference type="Proteomes" id="UP000503399">
    <property type="component" value="Chromosome"/>
</dbReference>
<dbReference type="EC" id="2.4.1.-" evidence="3"/>
<evidence type="ECO:0000259" key="1">
    <source>
        <dbReference type="Pfam" id="PF00534"/>
    </source>
</evidence>
<proteinExistence type="predicted"/>
<dbReference type="PANTHER" id="PTHR45947">
    <property type="entry name" value="SULFOQUINOVOSYL TRANSFERASE SQD2"/>
    <property type="match status" value="1"/>
</dbReference>
<keyword evidence="3" id="KW-0328">Glycosyltransferase</keyword>
<evidence type="ECO:0000259" key="2">
    <source>
        <dbReference type="Pfam" id="PF13439"/>
    </source>
</evidence>
<reference evidence="3 4" key="1">
    <citation type="submission" date="2020-02" db="EMBL/GenBank/DDBJ databases">
        <authorList>
            <person name="Hogendoorn C."/>
        </authorList>
    </citation>
    <scope>NUCLEOTIDE SEQUENCE [LARGE SCALE GENOMIC DNA]</scope>
    <source>
        <strain evidence="3">R501</strain>
    </source>
</reference>
<dbReference type="KEGG" id="hfv:R50_2388"/>
<accession>A0A6F8ZJH1</accession>
<evidence type="ECO:0000313" key="4">
    <source>
        <dbReference type="Proteomes" id="UP000503399"/>
    </source>
</evidence>
<gene>
    <name evidence="3" type="primary">mgtA</name>
    <name evidence="3" type="ORF">R50_2388</name>
</gene>
<evidence type="ECO:0000313" key="3">
    <source>
        <dbReference type="EMBL" id="CAB1129885.1"/>
    </source>
</evidence>
<feature type="domain" description="Glycosyl transferase family 1" evidence="1">
    <location>
        <begin position="189"/>
        <end position="345"/>
    </location>
</feature>
<keyword evidence="3" id="KW-0808">Transferase</keyword>
<keyword evidence="4" id="KW-1185">Reference proteome</keyword>
<dbReference type="InterPro" id="IPR001296">
    <property type="entry name" value="Glyco_trans_1"/>
</dbReference>
<dbReference type="EMBL" id="LR778114">
    <property type="protein sequence ID" value="CAB1129885.1"/>
    <property type="molecule type" value="Genomic_DNA"/>
</dbReference>
<dbReference type="PANTHER" id="PTHR45947:SF3">
    <property type="entry name" value="SULFOQUINOVOSYL TRANSFERASE SQD2"/>
    <property type="match status" value="1"/>
</dbReference>
<dbReference type="InterPro" id="IPR050194">
    <property type="entry name" value="Glycosyltransferase_grp1"/>
</dbReference>